<feature type="domain" description="H repeat-associated protein N-terminal" evidence="3">
    <location>
        <begin position="2"/>
        <end position="79"/>
    </location>
</feature>
<dbReference type="PANTHER" id="PTHR30298:SF0">
    <property type="entry name" value="PROTEIN YBFL-RELATED"/>
    <property type="match status" value="1"/>
</dbReference>
<dbReference type="EMBL" id="JBHTLK010000121">
    <property type="protein sequence ID" value="MFD1149764.1"/>
    <property type="molecule type" value="Genomic_DNA"/>
</dbReference>
<dbReference type="InterPro" id="IPR047647">
    <property type="entry name" value="ISAs1_transpos"/>
</dbReference>
<dbReference type="Pfam" id="PF13808">
    <property type="entry name" value="DDE_Tnp_1_assoc"/>
    <property type="match status" value="1"/>
</dbReference>
<dbReference type="InterPro" id="IPR002559">
    <property type="entry name" value="Transposase_11"/>
</dbReference>
<dbReference type="PANTHER" id="PTHR30298">
    <property type="entry name" value="H REPEAT-ASSOCIATED PREDICTED TRANSPOSASE"/>
    <property type="match status" value="1"/>
</dbReference>
<feature type="signal peptide" evidence="1">
    <location>
        <begin position="1"/>
        <end position="18"/>
    </location>
</feature>
<reference evidence="5" key="1">
    <citation type="journal article" date="2019" name="Int. J. Syst. Evol. Microbiol.">
        <title>The Global Catalogue of Microorganisms (GCM) 10K type strain sequencing project: providing services to taxonomists for standard genome sequencing and annotation.</title>
        <authorList>
            <consortium name="The Broad Institute Genomics Platform"/>
            <consortium name="The Broad Institute Genome Sequencing Center for Infectious Disease"/>
            <person name="Wu L."/>
            <person name="Ma J."/>
        </authorList>
    </citation>
    <scope>NUCLEOTIDE SEQUENCE [LARGE SCALE GENOMIC DNA]</scope>
    <source>
        <strain evidence="5">CCUG 60214</strain>
    </source>
</reference>
<feature type="domain" description="Transposase IS4-like" evidence="2">
    <location>
        <begin position="93"/>
        <end position="324"/>
    </location>
</feature>
<comment type="caution">
    <text evidence="4">The sequence shown here is derived from an EMBL/GenBank/DDBJ whole genome shotgun (WGS) entry which is preliminary data.</text>
</comment>
<evidence type="ECO:0000259" key="2">
    <source>
        <dbReference type="Pfam" id="PF01609"/>
    </source>
</evidence>
<dbReference type="RefSeq" id="WP_380725247.1">
    <property type="nucleotide sequence ID" value="NZ_JBHTLK010000121.1"/>
</dbReference>
<feature type="chain" id="PRO_5046361397" evidence="1">
    <location>
        <begin position="19"/>
        <end position="356"/>
    </location>
</feature>
<dbReference type="NCBIfam" id="NF033564">
    <property type="entry name" value="transpos_ISAs1"/>
    <property type="match status" value="1"/>
</dbReference>
<dbReference type="InterPro" id="IPR051698">
    <property type="entry name" value="Transposase_11-like"/>
</dbReference>
<dbReference type="Proteomes" id="UP001597168">
    <property type="component" value="Unassembled WGS sequence"/>
</dbReference>
<evidence type="ECO:0000256" key="1">
    <source>
        <dbReference type="SAM" id="SignalP"/>
    </source>
</evidence>
<accession>A0ABW3QYH4</accession>
<keyword evidence="1" id="KW-0732">Signal</keyword>
<keyword evidence="5" id="KW-1185">Reference proteome</keyword>
<sequence length="356" mass="38784">MRHSLASILALAASAVVAGARSFAAIAEWASDAPQQLLQRLGVRFDTGRGRFVAPEESTVRRVLSRVDGDALDAVIGAWSDSRLPDRDPADPPRAVAVDGKSVAGTFGRAGGSGVHLMAVFRHDDGTVAGQRQVPTGGELAGFAPLLDTVDLTGTVVTADALHTQRDHARHLHDRGAHYVFTVKTGWPRVYARLDSLPWDDMPRLVFEEQGHGRTELRTVRVAPLGDPGFGDVDFPHARTAFLVERYRTCHATGRRGAYAVLGVTSLTGRDAHPARIADLLRGHWNIENRLHWVRDVTYGEDASRIRTGNAPRVMASLRNLAINALRRTGHTNIAKGLRTMSRNPRRPLQLLGITD</sequence>
<proteinExistence type="predicted"/>
<evidence type="ECO:0000313" key="4">
    <source>
        <dbReference type="EMBL" id="MFD1149764.1"/>
    </source>
</evidence>
<evidence type="ECO:0000259" key="3">
    <source>
        <dbReference type="Pfam" id="PF13808"/>
    </source>
</evidence>
<organism evidence="4 5">
    <name type="scientific">Saccharothrix hoggarensis</name>
    <dbReference type="NCBI Taxonomy" id="913853"/>
    <lineage>
        <taxon>Bacteria</taxon>
        <taxon>Bacillati</taxon>
        <taxon>Actinomycetota</taxon>
        <taxon>Actinomycetes</taxon>
        <taxon>Pseudonocardiales</taxon>
        <taxon>Pseudonocardiaceae</taxon>
        <taxon>Saccharothrix</taxon>
    </lineage>
</organism>
<name>A0ABW3QYH4_9PSEU</name>
<protein>
    <submittedName>
        <fullName evidence="4">ISAs1 family transposase</fullName>
    </submittedName>
</protein>
<evidence type="ECO:0000313" key="5">
    <source>
        <dbReference type="Proteomes" id="UP001597168"/>
    </source>
</evidence>
<gene>
    <name evidence="4" type="ORF">ACFQ3T_21740</name>
</gene>
<dbReference type="InterPro" id="IPR032806">
    <property type="entry name" value="YbfD_N"/>
</dbReference>
<dbReference type="Pfam" id="PF01609">
    <property type="entry name" value="DDE_Tnp_1"/>
    <property type="match status" value="1"/>
</dbReference>